<name>A0A290QHQ2_9BACT</name>
<dbReference type="InterPro" id="IPR050463">
    <property type="entry name" value="Gfo/Idh/MocA_oxidrdct_glycsds"/>
</dbReference>
<dbReference type="OrthoDB" id="9815825at2"/>
<evidence type="ECO:0000259" key="2">
    <source>
        <dbReference type="Pfam" id="PF01408"/>
    </source>
</evidence>
<sequence>MSSPSTTVNLAVIGAGAIGIAQLRDLKAHASARVVALAETSAERGPAVAAQWGVPEWVPDYRTLLARADVDAVTIALPNHLHAPIALEALRAGKHVLLEKPMATNASDATELMHEATTRGLKLMVGQNARFAPEVQTARRLIAEGALGEVYHAKTAWTRRAGIPRIGSWFTQKKFAGGGSCYDIGVHGLDRCLHLMGEFDVVSVSGQTYSKLGPLGQGAGTWGHGDIDPTAVFDVDDLAVALLKLRSGRSVLLESSWAAHQEDADFNGTQLFGTAGGLIFPPLRLFRPGKYGYSREQVEATPDFVNPNRMAHFVDVVLGRVESYVPLAESVAVQRILDAIYASAATGREVRLDG</sequence>
<protein>
    <submittedName>
        <fullName evidence="4">Oxidoreductase</fullName>
    </submittedName>
</protein>
<keyword evidence="5" id="KW-1185">Reference proteome</keyword>
<evidence type="ECO:0000313" key="5">
    <source>
        <dbReference type="Proteomes" id="UP000217265"/>
    </source>
</evidence>
<dbReference type="RefSeq" id="WP_096057465.1">
    <property type="nucleotide sequence ID" value="NZ_CP023344.1"/>
</dbReference>
<dbReference type="Gene3D" id="3.40.50.720">
    <property type="entry name" value="NAD(P)-binding Rossmann-like Domain"/>
    <property type="match status" value="1"/>
</dbReference>
<dbReference type="PANTHER" id="PTHR43818">
    <property type="entry name" value="BCDNA.GH03377"/>
    <property type="match status" value="1"/>
</dbReference>
<evidence type="ECO:0000259" key="3">
    <source>
        <dbReference type="Pfam" id="PF22725"/>
    </source>
</evidence>
<dbReference type="KEGG" id="vbh:CMV30_18825"/>
<gene>
    <name evidence="4" type="ORF">CMV30_18825</name>
</gene>
<dbReference type="Gene3D" id="3.30.360.10">
    <property type="entry name" value="Dihydrodipicolinate Reductase, domain 2"/>
    <property type="match status" value="1"/>
</dbReference>
<dbReference type="InterPro" id="IPR036291">
    <property type="entry name" value="NAD(P)-bd_dom_sf"/>
</dbReference>
<dbReference type="Pfam" id="PF01408">
    <property type="entry name" value="GFO_IDH_MocA"/>
    <property type="match status" value="1"/>
</dbReference>
<accession>A0A290QHQ2</accession>
<dbReference type="GO" id="GO:0000166">
    <property type="term" value="F:nucleotide binding"/>
    <property type="evidence" value="ECO:0007669"/>
    <property type="project" value="InterPro"/>
</dbReference>
<evidence type="ECO:0000256" key="1">
    <source>
        <dbReference type="ARBA" id="ARBA00023002"/>
    </source>
</evidence>
<dbReference type="Proteomes" id="UP000217265">
    <property type="component" value="Chromosome"/>
</dbReference>
<feature type="domain" description="Gfo/Idh/MocA-like oxidoreductase N-terminal" evidence="2">
    <location>
        <begin position="9"/>
        <end position="126"/>
    </location>
</feature>
<dbReference type="Pfam" id="PF22725">
    <property type="entry name" value="GFO_IDH_MocA_C3"/>
    <property type="match status" value="1"/>
</dbReference>
<dbReference type="EMBL" id="CP023344">
    <property type="protein sequence ID" value="ATC65836.1"/>
    <property type="molecule type" value="Genomic_DNA"/>
</dbReference>
<evidence type="ECO:0000313" key="4">
    <source>
        <dbReference type="EMBL" id="ATC65836.1"/>
    </source>
</evidence>
<dbReference type="InterPro" id="IPR000683">
    <property type="entry name" value="Gfo/Idh/MocA-like_OxRdtase_N"/>
</dbReference>
<keyword evidence="1" id="KW-0560">Oxidoreductase</keyword>
<reference evidence="4 5" key="1">
    <citation type="submission" date="2017-09" db="EMBL/GenBank/DDBJ databases">
        <title>Complete genome sequence of Verrucomicrobial strain HZ-65, isolated from freshwater.</title>
        <authorList>
            <person name="Choi A."/>
        </authorList>
    </citation>
    <scope>NUCLEOTIDE SEQUENCE [LARGE SCALE GENOMIC DNA]</scope>
    <source>
        <strain evidence="4 5">HZ-65</strain>
    </source>
</reference>
<organism evidence="4 5">
    <name type="scientific">Nibricoccus aquaticus</name>
    <dbReference type="NCBI Taxonomy" id="2576891"/>
    <lineage>
        <taxon>Bacteria</taxon>
        <taxon>Pseudomonadati</taxon>
        <taxon>Verrucomicrobiota</taxon>
        <taxon>Opitutia</taxon>
        <taxon>Opitutales</taxon>
        <taxon>Opitutaceae</taxon>
        <taxon>Nibricoccus</taxon>
    </lineage>
</organism>
<dbReference type="SUPFAM" id="SSF55347">
    <property type="entry name" value="Glyceraldehyde-3-phosphate dehydrogenase-like, C-terminal domain"/>
    <property type="match status" value="1"/>
</dbReference>
<dbReference type="PANTHER" id="PTHR43818:SF11">
    <property type="entry name" value="BCDNA.GH03377"/>
    <property type="match status" value="1"/>
</dbReference>
<dbReference type="AlphaFoldDB" id="A0A290QHQ2"/>
<dbReference type="InterPro" id="IPR055170">
    <property type="entry name" value="GFO_IDH_MocA-like_dom"/>
</dbReference>
<proteinExistence type="predicted"/>
<feature type="domain" description="GFO/IDH/MocA-like oxidoreductase" evidence="3">
    <location>
        <begin position="135"/>
        <end position="278"/>
    </location>
</feature>
<dbReference type="GO" id="GO:0016491">
    <property type="term" value="F:oxidoreductase activity"/>
    <property type="evidence" value="ECO:0007669"/>
    <property type="project" value="UniProtKB-KW"/>
</dbReference>
<dbReference type="SUPFAM" id="SSF51735">
    <property type="entry name" value="NAD(P)-binding Rossmann-fold domains"/>
    <property type="match status" value="1"/>
</dbReference>